<feature type="transmembrane region" description="Helical" evidence="1">
    <location>
        <begin position="282"/>
        <end position="304"/>
    </location>
</feature>
<proteinExistence type="predicted"/>
<dbReference type="InterPro" id="IPR022134">
    <property type="entry name" value="DUF3667"/>
</dbReference>
<evidence type="ECO:0000313" key="3">
    <source>
        <dbReference type="Proteomes" id="UP000003586"/>
    </source>
</evidence>
<dbReference type="AlphaFoldDB" id="W0F4H3"/>
<dbReference type="Proteomes" id="UP000003586">
    <property type="component" value="Chromosome"/>
</dbReference>
<reference evidence="2 3" key="1">
    <citation type="submission" date="2013-12" db="EMBL/GenBank/DDBJ databases">
        <authorList>
            <consortium name="DOE Joint Genome Institute"/>
            <person name="Eisen J."/>
            <person name="Huntemann M."/>
            <person name="Han J."/>
            <person name="Chen A."/>
            <person name="Kyrpides N."/>
            <person name="Mavromatis K."/>
            <person name="Markowitz V."/>
            <person name="Palaniappan K."/>
            <person name="Ivanova N."/>
            <person name="Schaumberg A."/>
            <person name="Pati A."/>
            <person name="Liolios K."/>
            <person name="Nordberg H.P."/>
            <person name="Cantor M.N."/>
            <person name="Hua S.X."/>
            <person name="Woyke T."/>
        </authorList>
    </citation>
    <scope>NUCLEOTIDE SEQUENCE [LARGE SCALE GENOMIC DNA]</scope>
    <source>
        <strain evidence="3">DSM 19437</strain>
    </source>
</reference>
<sequence>MHKRLRNDPSCLNCGATTDNRFCGNCGQENLQIHDSGWHFILHYIQDLFHYDGKFWSTLKMLFFKPGLVAREYMEGKRKRHLEPIRLYVFASTIFFIIAFINNKQEKETAAAENYPARLYRIEKEQAYFKGKPGVVFADSLYQFIAKEKELNEKAAQKPTVKGVFDTLKREGVDNPVINGARRFAEGVVNKVAQKSKEEYEGDQDELLRELPEKIKHKLPQLFFVSLPFFAFFLWVLHRRKTKRSYADNFIFSVYNYSYIYIVLLVATLADLLTSLAFPNTVVAAITGYLWTGIIFYLFVYMALAMKRFFGDGFGRAVLKESVALLFSGIIILGLFVGLGAWFLY</sequence>
<keyword evidence="3" id="KW-1185">Reference proteome</keyword>
<dbReference type="HOGENOM" id="CLU_046825_0_1_10"/>
<evidence type="ECO:0000256" key="1">
    <source>
        <dbReference type="SAM" id="Phobius"/>
    </source>
</evidence>
<keyword evidence="1" id="KW-0812">Transmembrane</keyword>
<dbReference type="eggNOG" id="COG1566">
    <property type="taxonomic scope" value="Bacteria"/>
</dbReference>
<feature type="transmembrane region" description="Helical" evidence="1">
    <location>
        <begin position="249"/>
        <end position="270"/>
    </location>
</feature>
<keyword evidence="1" id="KW-1133">Transmembrane helix</keyword>
<name>W0F4H3_9BACT</name>
<feature type="transmembrane region" description="Helical" evidence="1">
    <location>
        <begin position="324"/>
        <end position="344"/>
    </location>
</feature>
<evidence type="ECO:0000313" key="2">
    <source>
        <dbReference type="EMBL" id="AHF17975.1"/>
    </source>
</evidence>
<evidence type="ECO:0008006" key="4">
    <source>
        <dbReference type="Google" id="ProtNLM"/>
    </source>
</evidence>
<accession>W0F4H3</accession>
<dbReference type="KEGG" id="nso:NIASO_17945"/>
<gene>
    <name evidence="2" type="ORF">NIASO_17945</name>
</gene>
<feature type="transmembrane region" description="Helical" evidence="1">
    <location>
        <begin position="219"/>
        <end position="237"/>
    </location>
</feature>
<organism evidence="2 3">
    <name type="scientific">Niabella soli DSM 19437</name>
    <dbReference type="NCBI Taxonomy" id="929713"/>
    <lineage>
        <taxon>Bacteria</taxon>
        <taxon>Pseudomonadati</taxon>
        <taxon>Bacteroidota</taxon>
        <taxon>Chitinophagia</taxon>
        <taxon>Chitinophagales</taxon>
        <taxon>Chitinophagaceae</taxon>
        <taxon>Niabella</taxon>
    </lineage>
</organism>
<dbReference type="STRING" id="929713.NIASO_17945"/>
<keyword evidence="1" id="KW-0472">Membrane</keyword>
<dbReference type="OrthoDB" id="675873at2"/>
<dbReference type="EMBL" id="CP007035">
    <property type="protein sequence ID" value="AHF17975.1"/>
    <property type="molecule type" value="Genomic_DNA"/>
</dbReference>
<feature type="transmembrane region" description="Helical" evidence="1">
    <location>
        <begin position="85"/>
        <end position="101"/>
    </location>
</feature>
<protein>
    <recommendedName>
        <fullName evidence="4">DUF3667 domain-containing protein</fullName>
    </recommendedName>
</protein>
<dbReference type="RefSeq" id="WP_008587820.1">
    <property type="nucleotide sequence ID" value="NZ_CP007035.1"/>
</dbReference>
<dbReference type="Pfam" id="PF12412">
    <property type="entry name" value="DUF3667"/>
    <property type="match status" value="1"/>
</dbReference>